<evidence type="ECO:0000259" key="2">
    <source>
        <dbReference type="Pfam" id="PF13860"/>
    </source>
</evidence>
<organism evidence="3 4">
    <name type="scientific">Eiseniibacteriota bacterium</name>
    <dbReference type="NCBI Taxonomy" id="2212470"/>
    <lineage>
        <taxon>Bacteria</taxon>
        <taxon>Candidatus Eiseniibacteriota</taxon>
    </lineage>
</organism>
<feature type="domain" description="FlgD/Vpr Ig-like" evidence="2">
    <location>
        <begin position="403"/>
        <end position="460"/>
    </location>
</feature>
<dbReference type="AlphaFoldDB" id="A0A538TW11"/>
<accession>A0A538TW11</accession>
<name>A0A538TW11_UNCEI</name>
<dbReference type="Proteomes" id="UP000319836">
    <property type="component" value="Unassembled WGS sequence"/>
</dbReference>
<proteinExistence type="predicted"/>
<evidence type="ECO:0000313" key="3">
    <source>
        <dbReference type="EMBL" id="TMQ67817.1"/>
    </source>
</evidence>
<gene>
    <name evidence="3" type="ORF">E6K80_14915</name>
</gene>
<dbReference type="InterPro" id="IPR025965">
    <property type="entry name" value="FlgD/Vpr_Ig-like"/>
</dbReference>
<dbReference type="SUPFAM" id="SSF48208">
    <property type="entry name" value="Six-hairpin glycosidases"/>
    <property type="match status" value="1"/>
</dbReference>
<sequence>MRSLVPTFLASLVLSLLLTLAGIPLAAHAAPTPATRDPLMGILRRMDRYLEQNEVDGVTMDWRYSVIPSEEIRQTVVCQLLGESEIYRVHPTPRRRAQIARHVDYLVAHLRDINSGSPFDGMLALSLLVGWEVTGDPQHRAAAASVVAELKAIPTYECVLNGGLMVAMAMAAEHRLTGDLEAGNKATDILAGLARFQNGDGSFPHWCLGSEDIHYTGWMGLELVQIERWSQDLSIEPTLARMGGFLESRGDPRDTTHYQAPCGPDCVTYYYSRASGCGIDYDTRGWTVEPAYSAVVFDHLGSPSYLSAMRYLDSLETGGTLPDLWGYWPPPDDPEYPWTIADTSVVNMSIVYWALGTILSGRSDAKALAAAAWGDEDAPRLTAVPAAPLPGAVRLSSMRVRGEIELRLELPRPAKVALSVYDPGGRRVRELFRGSMDAGSRTFIWDGRDAEGVACATGVYWALARADGTRQTLALRLLH</sequence>
<evidence type="ECO:0000256" key="1">
    <source>
        <dbReference type="SAM" id="SignalP"/>
    </source>
</evidence>
<dbReference type="InterPro" id="IPR008928">
    <property type="entry name" value="6-hairpin_glycosidase_sf"/>
</dbReference>
<comment type="caution">
    <text evidence="3">The sequence shown here is derived from an EMBL/GenBank/DDBJ whole genome shotgun (WGS) entry which is preliminary data.</text>
</comment>
<feature type="chain" id="PRO_5021941492" description="FlgD/Vpr Ig-like domain-containing protein" evidence="1">
    <location>
        <begin position="30"/>
        <end position="479"/>
    </location>
</feature>
<feature type="signal peptide" evidence="1">
    <location>
        <begin position="1"/>
        <end position="29"/>
    </location>
</feature>
<dbReference type="Gene3D" id="2.60.40.4070">
    <property type="match status" value="1"/>
</dbReference>
<reference evidence="3 4" key="1">
    <citation type="journal article" date="2019" name="Nat. Microbiol.">
        <title>Mediterranean grassland soil C-N compound turnover is dependent on rainfall and depth, and is mediated by genomically divergent microorganisms.</title>
        <authorList>
            <person name="Diamond S."/>
            <person name="Andeer P.F."/>
            <person name="Li Z."/>
            <person name="Crits-Christoph A."/>
            <person name="Burstein D."/>
            <person name="Anantharaman K."/>
            <person name="Lane K.R."/>
            <person name="Thomas B.C."/>
            <person name="Pan C."/>
            <person name="Northen T.R."/>
            <person name="Banfield J.F."/>
        </authorList>
    </citation>
    <scope>NUCLEOTIDE SEQUENCE [LARGE SCALE GENOMIC DNA]</scope>
    <source>
        <strain evidence="3">WS_10</strain>
    </source>
</reference>
<keyword evidence="1" id="KW-0732">Signal</keyword>
<dbReference type="EMBL" id="VBPA01000432">
    <property type="protein sequence ID" value="TMQ67817.1"/>
    <property type="molecule type" value="Genomic_DNA"/>
</dbReference>
<evidence type="ECO:0000313" key="4">
    <source>
        <dbReference type="Proteomes" id="UP000319836"/>
    </source>
</evidence>
<protein>
    <recommendedName>
        <fullName evidence="2">FlgD/Vpr Ig-like domain-containing protein</fullName>
    </recommendedName>
</protein>
<dbReference type="Pfam" id="PF13860">
    <property type="entry name" value="FlgD_ig"/>
    <property type="match status" value="1"/>
</dbReference>
<dbReference type="GO" id="GO:0005975">
    <property type="term" value="P:carbohydrate metabolic process"/>
    <property type="evidence" value="ECO:0007669"/>
    <property type="project" value="InterPro"/>
</dbReference>